<reference evidence="2 3" key="1">
    <citation type="submission" date="2020-04" db="EMBL/GenBank/DDBJ databases">
        <title>MicrobeNet Type strains.</title>
        <authorList>
            <person name="Nicholson A.C."/>
        </authorList>
    </citation>
    <scope>NUCLEOTIDE SEQUENCE [LARGE SCALE GENOMIC DNA]</scope>
    <source>
        <strain evidence="2 3">DSM 44956</strain>
    </source>
</reference>
<dbReference type="EMBL" id="JAAXOS010000005">
    <property type="protein sequence ID" value="NKY26927.1"/>
    <property type="molecule type" value="Genomic_DNA"/>
</dbReference>
<accession>A0A7X6L388</accession>
<evidence type="ECO:0000313" key="2">
    <source>
        <dbReference type="EMBL" id="NKY26927.1"/>
    </source>
</evidence>
<organism evidence="2 3">
    <name type="scientific">Nocardia gamkensis</name>
    <dbReference type="NCBI Taxonomy" id="352869"/>
    <lineage>
        <taxon>Bacteria</taxon>
        <taxon>Bacillati</taxon>
        <taxon>Actinomycetota</taxon>
        <taxon>Actinomycetes</taxon>
        <taxon>Mycobacteriales</taxon>
        <taxon>Nocardiaceae</taxon>
        <taxon>Nocardia</taxon>
    </lineage>
</organism>
<comment type="caution">
    <text evidence="2">The sequence shown here is derived from an EMBL/GenBank/DDBJ whole genome shotgun (WGS) entry which is preliminary data.</text>
</comment>
<dbReference type="InterPro" id="IPR034660">
    <property type="entry name" value="DinB/YfiT-like"/>
</dbReference>
<dbReference type="Proteomes" id="UP000540698">
    <property type="component" value="Unassembled WGS sequence"/>
</dbReference>
<dbReference type="Pfam" id="PF12867">
    <property type="entry name" value="DinB_2"/>
    <property type="match status" value="1"/>
</dbReference>
<dbReference type="SUPFAM" id="SSF109854">
    <property type="entry name" value="DinB/YfiT-like putative metalloenzymes"/>
    <property type="match status" value="1"/>
</dbReference>
<gene>
    <name evidence="2" type="ORF">HGB38_11930</name>
</gene>
<sequence length="176" mass="19571">MPIVPDVKDWTWVLSRPCPECGFDAAATAYEAVPALIRETAVRFAAVLDRPGVRARPDESTWSELEYGAHVRDVCRMSDTRLGLMLTDNSEGEPPRFPNWDQDAAAVTDRYNEQDPAVVAVQLAEAAERAALAFESVPPERRGLRGARSDGAEFTVESFARYILHDLLHHVHDVRG</sequence>
<feature type="domain" description="DinB-like" evidence="1">
    <location>
        <begin position="45"/>
        <end position="172"/>
    </location>
</feature>
<keyword evidence="3" id="KW-1185">Reference proteome</keyword>
<name>A0A7X6L388_9NOCA</name>
<protein>
    <submittedName>
        <fullName evidence="2">DinB family protein</fullName>
    </submittedName>
</protein>
<dbReference type="InterPro" id="IPR024775">
    <property type="entry name" value="DinB-like"/>
</dbReference>
<evidence type="ECO:0000313" key="3">
    <source>
        <dbReference type="Proteomes" id="UP000540698"/>
    </source>
</evidence>
<dbReference type="RefSeq" id="WP_062969658.1">
    <property type="nucleotide sequence ID" value="NZ_JAAXOS010000005.1"/>
</dbReference>
<dbReference type="AlphaFoldDB" id="A0A7X6L388"/>
<proteinExistence type="predicted"/>
<dbReference type="Gene3D" id="1.20.120.450">
    <property type="entry name" value="dinb family like domain"/>
    <property type="match status" value="1"/>
</dbReference>
<evidence type="ECO:0000259" key="1">
    <source>
        <dbReference type="Pfam" id="PF12867"/>
    </source>
</evidence>